<feature type="compositionally biased region" description="Low complexity" evidence="1">
    <location>
        <begin position="260"/>
        <end position="276"/>
    </location>
</feature>
<feature type="compositionally biased region" description="Basic and acidic residues" evidence="1">
    <location>
        <begin position="146"/>
        <end position="174"/>
    </location>
</feature>
<feature type="compositionally biased region" description="Low complexity" evidence="1">
    <location>
        <begin position="282"/>
        <end position="292"/>
    </location>
</feature>
<gene>
    <name evidence="2" type="ORF">MRATA1EN1_LOCUS21053</name>
</gene>
<evidence type="ECO:0000313" key="3">
    <source>
        <dbReference type="Proteomes" id="UP001176941"/>
    </source>
</evidence>
<feature type="compositionally biased region" description="Gly residues" evidence="1">
    <location>
        <begin position="299"/>
        <end position="310"/>
    </location>
</feature>
<accession>A0ABN8ZGF9</accession>
<protein>
    <submittedName>
        <fullName evidence="2">Uncharacterized protein</fullName>
    </submittedName>
</protein>
<dbReference type="Proteomes" id="UP001176941">
    <property type="component" value="Chromosome 32"/>
</dbReference>
<evidence type="ECO:0000313" key="2">
    <source>
        <dbReference type="EMBL" id="CAI9172091.1"/>
    </source>
</evidence>
<dbReference type="EMBL" id="OX459968">
    <property type="protein sequence ID" value="CAI9172091.1"/>
    <property type="molecule type" value="Genomic_DNA"/>
</dbReference>
<proteinExistence type="predicted"/>
<sequence>MPGPQLTSLSLALARSLPARAQAARAPSRTCPGLTLLPRPWPGAHLLGSGFRRSSSLAVECGAAATAAAAAFAATAAAAAASEALPGAPPGLEAGSPREPGRRGPGARRGRTAGSCRREARGSSHPRPSSHNFAARVGALSGAEGGEDRARARGREGLRSRRDWTLKEGSERARGQMSTRPAWCAAGECVRARGVYSTLPSAAPAYLWGSPRFLPVTTTAAAAPGPDAPRERARGGGWIGRAAVAEAVPRARASDPYLKPRLASAGPPALPSLAPARPAPTAPGRRSASPARASRRRGGASGRTAPGGPGSARRVRLELTEDPAPDPPPPLPWLGDKKNEQKKLMELEKQYK</sequence>
<organism evidence="2 3">
    <name type="scientific">Rangifer tarandus platyrhynchus</name>
    <name type="common">Svalbard reindeer</name>
    <dbReference type="NCBI Taxonomy" id="3082113"/>
    <lineage>
        <taxon>Eukaryota</taxon>
        <taxon>Metazoa</taxon>
        <taxon>Chordata</taxon>
        <taxon>Craniata</taxon>
        <taxon>Vertebrata</taxon>
        <taxon>Euteleostomi</taxon>
        <taxon>Mammalia</taxon>
        <taxon>Eutheria</taxon>
        <taxon>Laurasiatheria</taxon>
        <taxon>Artiodactyla</taxon>
        <taxon>Ruminantia</taxon>
        <taxon>Pecora</taxon>
        <taxon>Cervidae</taxon>
        <taxon>Odocoileinae</taxon>
        <taxon>Rangifer</taxon>
    </lineage>
</organism>
<feature type="region of interest" description="Disordered" evidence="1">
    <location>
        <begin position="259"/>
        <end position="352"/>
    </location>
</feature>
<feature type="compositionally biased region" description="Basic and acidic residues" evidence="1">
    <location>
        <begin position="335"/>
        <end position="352"/>
    </location>
</feature>
<feature type="region of interest" description="Disordered" evidence="1">
    <location>
        <begin position="87"/>
        <end position="176"/>
    </location>
</feature>
<evidence type="ECO:0000256" key="1">
    <source>
        <dbReference type="SAM" id="MobiDB-lite"/>
    </source>
</evidence>
<keyword evidence="3" id="KW-1185">Reference proteome</keyword>
<name>A0ABN8ZGF9_RANTA</name>
<reference evidence="2" key="1">
    <citation type="submission" date="2023-04" db="EMBL/GenBank/DDBJ databases">
        <authorList>
            <consortium name="ELIXIR-Norway"/>
        </authorList>
    </citation>
    <scope>NUCLEOTIDE SEQUENCE [LARGE SCALE GENOMIC DNA]</scope>
</reference>